<evidence type="ECO:0000313" key="1">
    <source>
        <dbReference type="EMBL" id="KAF0934669.1"/>
    </source>
</evidence>
<comment type="caution">
    <text evidence="1">The sequence shown here is derived from an EMBL/GenBank/DDBJ whole genome shotgun (WGS) entry which is preliminary data.</text>
</comment>
<sequence length="90" mass="10107">MLLLAARGEREARERPTEAALSCARTVTPAAREDLSLSCPARAFRTFVLVDTYISSEKRTGAGYKVDVTYYHVWNMRQLQKYIVAGSGYT</sequence>
<name>A0A6G1FCT9_9ORYZ</name>
<reference evidence="1 2" key="1">
    <citation type="submission" date="2019-11" db="EMBL/GenBank/DDBJ databases">
        <title>Whole genome sequence of Oryza granulata.</title>
        <authorList>
            <person name="Li W."/>
        </authorList>
    </citation>
    <scope>NUCLEOTIDE SEQUENCE [LARGE SCALE GENOMIC DNA]</scope>
    <source>
        <strain evidence="2">cv. Menghai</strain>
        <tissue evidence="1">Leaf</tissue>
    </source>
</reference>
<evidence type="ECO:0000313" key="2">
    <source>
        <dbReference type="Proteomes" id="UP000479710"/>
    </source>
</evidence>
<gene>
    <name evidence="1" type="ORF">E2562_026417</name>
</gene>
<dbReference type="Proteomes" id="UP000479710">
    <property type="component" value="Unassembled WGS sequence"/>
</dbReference>
<dbReference type="AlphaFoldDB" id="A0A6G1FCT9"/>
<organism evidence="1 2">
    <name type="scientific">Oryza meyeriana var. granulata</name>
    <dbReference type="NCBI Taxonomy" id="110450"/>
    <lineage>
        <taxon>Eukaryota</taxon>
        <taxon>Viridiplantae</taxon>
        <taxon>Streptophyta</taxon>
        <taxon>Embryophyta</taxon>
        <taxon>Tracheophyta</taxon>
        <taxon>Spermatophyta</taxon>
        <taxon>Magnoliopsida</taxon>
        <taxon>Liliopsida</taxon>
        <taxon>Poales</taxon>
        <taxon>Poaceae</taxon>
        <taxon>BOP clade</taxon>
        <taxon>Oryzoideae</taxon>
        <taxon>Oryzeae</taxon>
        <taxon>Oryzinae</taxon>
        <taxon>Oryza</taxon>
        <taxon>Oryza meyeriana</taxon>
    </lineage>
</organism>
<proteinExistence type="predicted"/>
<keyword evidence="2" id="KW-1185">Reference proteome</keyword>
<protein>
    <submittedName>
        <fullName evidence="1">Uncharacterized protein</fullName>
    </submittedName>
</protein>
<accession>A0A6G1FCT9</accession>
<dbReference type="EMBL" id="SPHZ02000001">
    <property type="protein sequence ID" value="KAF0934669.1"/>
    <property type="molecule type" value="Genomic_DNA"/>
</dbReference>